<dbReference type="Gene3D" id="3.30.750.80">
    <property type="entry name" value="RNA methyltransferase domain (HRMD) like"/>
    <property type="match status" value="1"/>
</dbReference>
<reference evidence="6" key="1">
    <citation type="submission" date="2020-12" db="EMBL/GenBank/DDBJ databases">
        <title>Vagococcus allomyrinae sp. nov. and Enterococcus lavae sp. nov., isolated from the larvae of Allomyrina dichotoma.</title>
        <authorList>
            <person name="Lee S.D."/>
        </authorList>
    </citation>
    <scope>NUCLEOTIDE SEQUENCE</scope>
    <source>
        <strain evidence="6">BWB3-3</strain>
    </source>
</reference>
<feature type="domain" description="S-adenosylmethionine-dependent methyltransferase" evidence="4">
    <location>
        <begin position="183"/>
        <end position="348"/>
    </location>
</feature>
<gene>
    <name evidence="6" type="ORF">I6N95_22675</name>
</gene>
<name>A0A940PJ33_9ENTE</name>
<evidence type="ECO:0000259" key="5">
    <source>
        <dbReference type="Pfam" id="PF17785"/>
    </source>
</evidence>
<dbReference type="GO" id="GO:0003723">
    <property type="term" value="F:RNA binding"/>
    <property type="evidence" value="ECO:0007669"/>
    <property type="project" value="InterPro"/>
</dbReference>
<keyword evidence="1 6" id="KW-0489">Methyltransferase</keyword>
<dbReference type="CDD" id="cd11572">
    <property type="entry name" value="RlmI_M_like"/>
    <property type="match status" value="1"/>
</dbReference>
<proteinExistence type="predicted"/>
<dbReference type="Proteomes" id="UP000674938">
    <property type="component" value="Unassembled WGS sequence"/>
</dbReference>
<dbReference type="SUPFAM" id="SSF88697">
    <property type="entry name" value="PUA domain-like"/>
    <property type="match status" value="1"/>
</dbReference>
<evidence type="ECO:0000256" key="2">
    <source>
        <dbReference type="ARBA" id="ARBA00022679"/>
    </source>
</evidence>
<evidence type="ECO:0000256" key="1">
    <source>
        <dbReference type="ARBA" id="ARBA00022603"/>
    </source>
</evidence>
<accession>A0A940PJ33</accession>
<comment type="caution">
    <text evidence="6">The sequence shown here is derived from an EMBL/GenBank/DDBJ whole genome shotgun (WGS) entry which is preliminary data.</text>
</comment>
<dbReference type="GO" id="GO:0008168">
    <property type="term" value="F:methyltransferase activity"/>
    <property type="evidence" value="ECO:0007669"/>
    <property type="project" value="UniProtKB-KW"/>
</dbReference>
<evidence type="ECO:0000256" key="3">
    <source>
        <dbReference type="ARBA" id="ARBA00022691"/>
    </source>
</evidence>
<dbReference type="InterPro" id="IPR041532">
    <property type="entry name" value="RlmI-like_PUA"/>
</dbReference>
<dbReference type="CDD" id="cd02440">
    <property type="entry name" value="AdoMet_MTases"/>
    <property type="match status" value="1"/>
</dbReference>
<dbReference type="Gene3D" id="3.40.50.150">
    <property type="entry name" value="Vaccinia Virus protein VP39"/>
    <property type="match status" value="1"/>
</dbReference>
<keyword evidence="3" id="KW-0949">S-adenosyl-L-methionine</keyword>
<organism evidence="6 7">
    <name type="scientific">Vagococcus allomyrinae</name>
    <dbReference type="NCBI Taxonomy" id="2794353"/>
    <lineage>
        <taxon>Bacteria</taxon>
        <taxon>Bacillati</taxon>
        <taxon>Bacillota</taxon>
        <taxon>Bacilli</taxon>
        <taxon>Lactobacillales</taxon>
        <taxon>Enterococcaceae</taxon>
        <taxon>Vagococcus</taxon>
    </lineage>
</organism>
<dbReference type="PANTHER" id="PTHR43042">
    <property type="entry name" value="SAM-DEPENDENT METHYLTRANSFERASE"/>
    <property type="match status" value="1"/>
</dbReference>
<feature type="domain" description="RlmI-like PUA" evidence="5">
    <location>
        <begin position="8"/>
        <end position="70"/>
    </location>
</feature>
<evidence type="ECO:0000313" key="7">
    <source>
        <dbReference type="Proteomes" id="UP000674938"/>
    </source>
</evidence>
<dbReference type="InterPro" id="IPR029063">
    <property type="entry name" value="SAM-dependent_MTases_sf"/>
</dbReference>
<dbReference type="AlphaFoldDB" id="A0A940PJ33"/>
<evidence type="ECO:0000313" key="6">
    <source>
        <dbReference type="EMBL" id="MBP1043838.1"/>
    </source>
</evidence>
<dbReference type="SUPFAM" id="SSF53335">
    <property type="entry name" value="S-adenosyl-L-methionine-dependent methyltransferases"/>
    <property type="match status" value="1"/>
</dbReference>
<dbReference type="InterPro" id="IPR015947">
    <property type="entry name" value="PUA-like_sf"/>
</dbReference>
<dbReference type="Pfam" id="PF10672">
    <property type="entry name" value="Methyltrans_SAM"/>
    <property type="match status" value="1"/>
</dbReference>
<evidence type="ECO:0000259" key="4">
    <source>
        <dbReference type="Pfam" id="PF10672"/>
    </source>
</evidence>
<keyword evidence="2" id="KW-0808">Transferase</keyword>
<dbReference type="InterPro" id="IPR019614">
    <property type="entry name" value="SAM-dep_methyl-trfase"/>
</dbReference>
<dbReference type="Gene3D" id="2.30.130.10">
    <property type="entry name" value="PUA domain"/>
    <property type="match status" value="1"/>
</dbReference>
<sequence length="395" mass="44041">MRIIMKKVKVTKRAALQLTKGYPLITSQDLINEADQLVAGWVRFTDPQGNYLGTGYLGKQNKGCGWLLSQNQEELIDQDFFCDLFAKAVVQRQQIDNQLTTAYRLFNGEGDGLGGVTVDVYDTFALFTWYNTTIYQQRDIIIAALLAEAPFISGAYEKNRFDLAGLPESQHIYGAEAATPLLVKENGVTFATYLDDGMMTGIFLDQKDVRGRLVDGLALGLNVLNTFSYTGAFSVAAAMGGAASTVSVDLAKRSLAKTKEMFEINGLSLDNNKIVVMDVFEYFNYAKRKKMSFDMIILDPPSFARSKKRNFSVAQNYGDLVEDIAGLLVTKGILIASTNAANVSFDKYRNMVETALRNQGRAFKRMETHRLPADFVINPHFKEGNYLKVLIYEVI</sequence>
<dbReference type="Pfam" id="PF17785">
    <property type="entry name" value="PUA_3"/>
    <property type="match status" value="1"/>
</dbReference>
<keyword evidence="7" id="KW-1185">Reference proteome</keyword>
<protein>
    <submittedName>
        <fullName evidence="6">Class I SAM-dependent rRNA methyltransferase</fullName>
    </submittedName>
</protein>
<dbReference type="EMBL" id="JAEEGA010000019">
    <property type="protein sequence ID" value="MBP1043838.1"/>
    <property type="molecule type" value="Genomic_DNA"/>
</dbReference>
<dbReference type="InterPro" id="IPR036974">
    <property type="entry name" value="PUA_sf"/>
</dbReference>
<dbReference type="PANTHER" id="PTHR43042:SF3">
    <property type="entry name" value="RIBOSOMAL RNA LARGE SUBUNIT METHYLTRANSFERASE YWBD-RELATED"/>
    <property type="match status" value="1"/>
</dbReference>
<dbReference type="GO" id="GO:0032259">
    <property type="term" value="P:methylation"/>
    <property type="evidence" value="ECO:0007669"/>
    <property type="project" value="UniProtKB-KW"/>
</dbReference>